<evidence type="ECO:0000313" key="4">
    <source>
        <dbReference type="Proteomes" id="UP000799441"/>
    </source>
</evidence>
<dbReference type="OrthoDB" id="3922255at2759"/>
<protein>
    <submittedName>
        <fullName evidence="3">Uncharacterized protein</fullName>
    </submittedName>
</protein>
<keyword evidence="4" id="KW-1185">Reference proteome</keyword>
<feature type="compositionally biased region" description="Low complexity" evidence="2">
    <location>
        <begin position="337"/>
        <end position="354"/>
    </location>
</feature>
<feature type="compositionally biased region" description="Basic and acidic residues" evidence="2">
    <location>
        <begin position="395"/>
        <end position="408"/>
    </location>
</feature>
<feature type="compositionally biased region" description="Polar residues" evidence="2">
    <location>
        <begin position="312"/>
        <end position="326"/>
    </location>
</feature>
<gene>
    <name evidence="3" type="ORF">K431DRAFT_19545</name>
</gene>
<evidence type="ECO:0000313" key="3">
    <source>
        <dbReference type="EMBL" id="KAF2716385.1"/>
    </source>
</evidence>
<feature type="compositionally biased region" description="Low complexity" evidence="2">
    <location>
        <begin position="634"/>
        <end position="650"/>
    </location>
</feature>
<keyword evidence="1" id="KW-0175">Coiled coil</keyword>
<feature type="region of interest" description="Disordered" evidence="2">
    <location>
        <begin position="1"/>
        <end position="191"/>
    </location>
</feature>
<feature type="region of interest" description="Disordered" evidence="2">
    <location>
        <begin position="554"/>
        <end position="590"/>
    </location>
</feature>
<feature type="compositionally biased region" description="Basic and acidic residues" evidence="2">
    <location>
        <begin position="362"/>
        <end position="385"/>
    </location>
</feature>
<dbReference type="Proteomes" id="UP000799441">
    <property type="component" value="Unassembled WGS sequence"/>
</dbReference>
<feature type="region of interest" description="Disordered" evidence="2">
    <location>
        <begin position="605"/>
        <end position="668"/>
    </location>
</feature>
<feature type="compositionally biased region" description="Low complexity" evidence="2">
    <location>
        <begin position="226"/>
        <end position="236"/>
    </location>
</feature>
<feature type="compositionally biased region" description="Polar residues" evidence="2">
    <location>
        <begin position="476"/>
        <end position="488"/>
    </location>
</feature>
<feature type="compositionally biased region" description="Polar residues" evidence="2">
    <location>
        <begin position="556"/>
        <end position="565"/>
    </location>
</feature>
<feature type="compositionally biased region" description="Low complexity" evidence="2">
    <location>
        <begin position="577"/>
        <end position="590"/>
    </location>
</feature>
<proteinExistence type="predicted"/>
<reference evidence="3" key="1">
    <citation type="journal article" date="2020" name="Stud. Mycol.">
        <title>101 Dothideomycetes genomes: a test case for predicting lifestyles and emergence of pathogens.</title>
        <authorList>
            <person name="Haridas S."/>
            <person name="Albert R."/>
            <person name="Binder M."/>
            <person name="Bloem J."/>
            <person name="Labutti K."/>
            <person name="Salamov A."/>
            <person name="Andreopoulos B."/>
            <person name="Baker S."/>
            <person name="Barry K."/>
            <person name="Bills G."/>
            <person name="Bluhm B."/>
            <person name="Cannon C."/>
            <person name="Castanera R."/>
            <person name="Culley D."/>
            <person name="Daum C."/>
            <person name="Ezra D."/>
            <person name="Gonzalez J."/>
            <person name="Henrissat B."/>
            <person name="Kuo A."/>
            <person name="Liang C."/>
            <person name="Lipzen A."/>
            <person name="Lutzoni F."/>
            <person name="Magnuson J."/>
            <person name="Mondo S."/>
            <person name="Nolan M."/>
            <person name="Ohm R."/>
            <person name="Pangilinan J."/>
            <person name="Park H.-J."/>
            <person name="Ramirez L."/>
            <person name="Alfaro M."/>
            <person name="Sun H."/>
            <person name="Tritt A."/>
            <person name="Yoshinaga Y."/>
            <person name="Zwiers L.-H."/>
            <person name="Turgeon B."/>
            <person name="Goodwin S."/>
            <person name="Spatafora J."/>
            <person name="Crous P."/>
            <person name="Grigoriev I."/>
        </authorList>
    </citation>
    <scope>NUCLEOTIDE SEQUENCE</scope>
    <source>
        <strain evidence="3">CBS 116435</strain>
    </source>
</reference>
<feature type="compositionally biased region" description="Low complexity" evidence="2">
    <location>
        <begin position="457"/>
        <end position="475"/>
    </location>
</feature>
<feature type="compositionally biased region" description="Basic and acidic residues" evidence="2">
    <location>
        <begin position="126"/>
        <end position="139"/>
    </location>
</feature>
<feature type="coiled-coil region" evidence="1">
    <location>
        <begin position="503"/>
        <end position="530"/>
    </location>
</feature>
<comment type="caution">
    <text evidence="3">The sequence shown here is derived from an EMBL/GenBank/DDBJ whole genome shotgun (WGS) entry which is preliminary data.</text>
</comment>
<feature type="compositionally biased region" description="Basic and acidic residues" evidence="2">
    <location>
        <begin position="109"/>
        <end position="119"/>
    </location>
</feature>
<feature type="region of interest" description="Disordered" evidence="2">
    <location>
        <begin position="254"/>
        <end position="494"/>
    </location>
</feature>
<dbReference type="AlphaFoldDB" id="A0A9P4UKY5"/>
<evidence type="ECO:0000256" key="2">
    <source>
        <dbReference type="SAM" id="MobiDB-lite"/>
    </source>
</evidence>
<evidence type="ECO:0000256" key="1">
    <source>
        <dbReference type="SAM" id="Coils"/>
    </source>
</evidence>
<dbReference type="EMBL" id="MU003878">
    <property type="protein sequence ID" value="KAF2716385.1"/>
    <property type="molecule type" value="Genomic_DNA"/>
</dbReference>
<name>A0A9P4UKY5_9PEZI</name>
<organism evidence="3 4">
    <name type="scientific">Polychaeton citri CBS 116435</name>
    <dbReference type="NCBI Taxonomy" id="1314669"/>
    <lineage>
        <taxon>Eukaryota</taxon>
        <taxon>Fungi</taxon>
        <taxon>Dikarya</taxon>
        <taxon>Ascomycota</taxon>
        <taxon>Pezizomycotina</taxon>
        <taxon>Dothideomycetes</taxon>
        <taxon>Dothideomycetidae</taxon>
        <taxon>Capnodiales</taxon>
        <taxon>Capnodiaceae</taxon>
        <taxon>Polychaeton</taxon>
    </lineage>
</organism>
<feature type="compositionally biased region" description="Low complexity" evidence="2">
    <location>
        <begin position="157"/>
        <end position="170"/>
    </location>
</feature>
<sequence>MSGSSQMPEVARVEDYDSDESDVRPGTAVEAKRAARPRQPAQRRAVHADAASDSGYSSHSGGLQRIAVAPPPRRRESQRSPTKSSRPVIHKLDSHQSSRPASRSVSKAKCTDHDCRDPKCVGSSNAERRFTMPEQDRAKYAQQMLQKQQNAPPAYQTTARPIPAPITTLTSQPRPRGLSGSQNVRPASFHSGMAPYSAQYAYANAQYGTTPPFNRTPQYQTPPSPSQYQTPYYSQQYQQSQAYQQYGGQQYGGIYGSTPPNSGSMSHYMANVTSTPLKPSPPSPILNSRPSMPHTISARAAPMPYDMPPPQRTVSNANHQQSSARTLSKYMIPGAYQDSTSASSGSETGSSSESSESESEDDRERARQDRERKLRALKDLKDRQDMPPPPTRRPSNRERRPSIKDRHTTPVLTSRGEREPLRRAPNSDPSLEYPSDQVDSDRTSRAVVGRTNRDRSSTYSSSRSRRPSVSTTASSQRTKATTLSSGSGSRDGAMVIIEDSKGRRRAYLSKEQEEELLRQYQQQRLEESVEAYQNAVRGSTMPADLTAENIKKQTRRASINGSHNGSVVSKHSHRSSHSNQISNSDSQSIQIRSGETVLHISGGASIEVRPGEDGGPASFVIASGNGREDKYHGSSRSSGGSRLGRSQTGSQLGRRKTILEEDGYEPAI</sequence>
<accession>A0A9P4UKY5</accession>
<feature type="region of interest" description="Disordered" evidence="2">
    <location>
        <begin position="207"/>
        <end position="236"/>
    </location>
</feature>